<evidence type="ECO:0000313" key="9">
    <source>
        <dbReference type="Proteomes" id="UP000193218"/>
    </source>
</evidence>
<proteinExistence type="predicted"/>
<evidence type="ECO:0000313" key="8">
    <source>
        <dbReference type="EMBL" id="ORX39437.1"/>
    </source>
</evidence>
<keyword evidence="2" id="KW-0813">Transport</keyword>
<dbReference type="AlphaFoldDB" id="A0A1Y1UPD6"/>
<accession>A0A1Y1UPD6</accession>
<dbReference type="Pfam" id="PF07690">
    <property type="entry name" value="MFS_1"/>
    <property type="match status" value="1"/>
</dbReference>
<dbReference type="SUPFAM" id="SSF103473">
    <property type="entry name" value="MFS general substrate transporter"/>
    <property type="match status" value="1"/>
</dbReference>
<dbReference type="RefSeq" id="XP_021873300.1">
    <property type="nucleotide sequence ID" value="XM_022015200.1"/>
</dbReference>
<gene>
    <name evidence="8" type="ORF">BD324DRAFT_619709</name>
</gene>
<dbReference type="InParanoid" id="A0A1Y1UPD6"/>
<evidence type="ECO:0000256" key="6">
    <source>
        <dbReference type="SAM" id="Phobius"/>
    </source>
</evidence>
<dbReference type="GeneID" id="33557008"/>
<feature type="transmembrane region" description="Helical" evidence="6">
    <location>
        <begin position="170"/>
        <end position="190"/>
    </location>
</feature>
<organism evidence="8 9">
    <name type="scientific">Kockovaella imperatae</name>
    <dbReference type="NCBI Taxonomy" id="4999"/>
    <lineage>
        <taxon>Eukaryota</taxon>
        <taxon>Fungi</taxon>
        <taxon>Dikarya</taxon>
        <taxon>Basidiomycota</taxon>
        <taxon>Agaricomycotina</taxon>
        <taxon>Tremellomycetes</taxon>
        <taxon>Tremellales</taxon>
        <taxon>Cuniculitremaceae</taxon>
        <taxon>Kockovaella</taxon>
    </lineage>
</organism>
<dbReference type="GO" id="GO:0016020">
    <property type="term" value="C:membrane"/>
    <property type="evidence" value="ECO:0007669"/>
    <property type="project" value="UniProtKB-SubCell"/>
</dbReference>
<keyword evidence="4 6" id="KW-1133">Transmembrane helix</keyword>
<feature type="transmembrane region" description="Helical" evidence="6">
    <location>
        <begin position="274"/>
        <end position="294"/>
    </location>
</feature>
<comment type="caution">
    <text evidence="8">The sequence shown here is derived from an EMBL/GenBank/DDBJ whole genome shotgun (WGS) entry which is preliminary data.</text>
</comment>
<feature type="transmembrane region" description="Helical" evidence="6">
    <location>
        <begin position="397"/>
        <end position="418"/>
    </location>
</feature>
<sequence>MMVTYFLQAYDKGILSSSTQFGILDDLHLSKVIGHTKSGKAITDNKKFANVSMIFYIGYLVGTYPMMLLAQRYSPSRVLGGATIIWGAVVMSTAGCTTYAGLMVNRVFLGVFESAVAPGFTVLVTFWWTREEQALRLSFWYSCVGLATVVSPLLNYALGQIHSHFLPWKPLFLILGAVTVVWGFVLTFTLPDDPLKTKGLNEDERKIAIARLERNRAGTINHNFKGEQIKEAFTDYKVWSSALIILLTGVPSGALGTFGTLVINGFGYNHFHSLALTCPIGAITFVSIMAAGYLNRRVPNMRYITILVTVLISMAGTLICWIKGPTGHKGLLYAGILLLAIQVAAGGLAVSLAASNIAGHTKKSMVSATTFVGYCVGNIIGPNIFGASPAPVYHAGFMGSTICLALVAVIATASYIALRMENARRDRRTGEASARVYHHHFDEDLSDKQNEDYRYIL</sequence>
<keyword evidence="9" id="KW-1185">Reference proteome</keyword>
<dbReference type="Proteomes" id="UP000193218">
    <property type="component" value="Unassembled WGS sequence"/>
</dbReference>
<evidence type="ECO:0000256" key="4">
    <source>
        <dbReference type="ARBA" id="ARBA00022989"/>
    </source>
</evidence>
<feature type="transmembrane region" description="Helical" evidence="6">
    <location>
        <begin position="107"/>
        <end position="127"/>
    </location>
</feature>
<feature type="transmembrane region" description="Helical" evidence="6">
    <location>
        <begin position="48"/>
        <end position="66"/>
    </location>
</feature>
<evidence type="ECO:0000256" key="3">
    <source>
        <dbReference type="ARBA" id="ARBA00022692"/>
    </source>
</evidence>
<evidence type="ECO:0000256" key="2">
    <source>
        <dbReference type="ARBA" id="ARBA00022448"/>
    </source>
</evidence>
<dbReference type="PROSITE" id="PS50850">
    <property type="entry name" value="MFS"/>
    <property type="match status" value="1"/>
</dbReference>
<dbReference type="InterPro" id="IPR020846">
    <property type="entry name" value="MFS_dom"/>
</dbReference>
<dbReference type="InterPro" id="IPR011701">
    <property type="entry name" value="MFS"/>
</dbReference>
<feature type="domain" description="Major facilitator superfamily (MFS) profile" evidence="7">
    <location>
        <begin position="1"/>
        <end position="423"/>
    </location>
</feature>
<keyword evidence="5 6" id="KW-0472">Membrane</keyword>
<dbReference type="STRING" id="4999.A0A1Y1UPD6"/>
<keyword evidence="3 6" id="KW-0812">Transmembrane</keyword>
<dbReference type="GO" id="GO:0022857">
    <property type="term" value="F:transmembrane transporter activity"/>
    <property type="evidence" value="ECO:0007669"/>
    <property type="project" value="InterPro"/>
</dbReference>
<comment type="subcellular location">
    <subcellularLocation>
        <location evidence="1">Membrane</location>
        <topology evidence="1">Multi-pass membrane protein</topology>
    </subcellularLocation>
</comment>
<dbReference type="Gene3D" id="1.20.1250.20">
    <property type="entry name" value="MFS general substrate transporter like domains"/>
    <property type="match status" value="1"/>
</dbReference>
<dbReference type="InterPro" id="IPR036259">
    <property type="entry name" value="MFS_trans_sf"/>
</dbReference>
<dbReference type="PANTHER" id="PTHR43791">
    <property type="entry name" value="PERMEASE-RELATED"/>
    <property type="match status" value="1"/>
</dbReference>
<feature type="transmembrane region" description="Helical" evidence="6">
    <location>
        <begin position="139"/>
        <end position="158"/>
    </location>
</feature>
<protein>
    <submittedName>
        <fullName evidence="8">Major facilitator superfamily domain-containing protein</fullName>
    </submittedName>
</protein>
<feature type="transmembrane region" description="Helical" evidence="6">
    <location>
        <begin position="330"/>
        <end position="354"/>
    </location>
</feature>
<evidence type="ECO:0000259" key="7">
    <source>
        <dbReference type="PROSITE" id="PS50850"/>
    </source>
</evidence>
<reference evidence="8 9" key="1">
    <citation type="submission" date="2017-03" db="EMBL/GenBank/DDBJ databases">
        <title>Widespread Adenine N6-methylation of Active Genes in Fungi.</title>
        <authorList>
            <consortium name="DOE Joint Genome Institute"/>
            <person name="Mondo S.J."/>
            <person name="Dannebaum R.O."/>
            <person name="Kuo R.C."/>
            <person name="Louie K.B."/>
            <person name="Bewick A.J."/>
            <person name="Labutti K."/>
            <person name="Haridas S."/>
            <person name="Kuo A."/>
            <person name="Salamov A."/>
            <person name="Ahrendt S.R."/>
            <person name="Lau R."/>
            <person name="Bowen B.P."/>
            <person name="Lipzen A."/>
            <person name="Sullivan W."/>
            <person name="Andreopoulos W.B."/>
            <person name="Clum A."/>
            <person name="Lindquist E."/>
            <person name="Daum C."/>
            <person name="Northen T.R."/>
            <person name="Ramamoorthy G."/>
            <person name="Schmitz R.J."/>
            <person name="Gryganskyi A."/>
            <person name="Culley D."/>
            <person name="Magnuson J."/>
            <person name="James T.Y."/>
            <person name="O'Malley M.A."/>
            <person name="Stajich J.E."/>
            <person name="Spatafora J.W."/>
            <person name="Visel A."/>
            <person name="Grigoriev I.V."/>
        </authorList>
    </citation>
    <scope>NUCLEOTIDE SEQUENCE [LARGE SCALE GENOMIC DNA]</scope>
    <source>
        <strain evidence="8 9">NRRL Y-17943</strain>
    </source>
</reference>
<dbReference type="PANTHER" id="PTHR43791:SF36">
    <property type="entry name" value="TRANSPORTER, PUTATIVE (AFU_ORTHOLOGUE AFUA_6G08340)-RELATED"/>
    <property type="match status" value="1"/>
</dbReference>
<dbReference type="OrthoDB" id="6730379at2759"/>
<dbReference type="EMBL" id="NBSH01000003">
    <property type="protein sequence ID" value="ORX39437.1"/>
    <property type="molecule type" value="Genomic_DNA"/>
</dbReference>
<name>A0A1Y1UPD6_9TREE</name>
<feature type="transmembrane region" description="Helical" evidence="6">
    <location>
        <begin position="238"/>
        <end position="262"/>
    </location>
</feature>
<feature type="transmembrane region" description="Helical" evidence="6">
    <location>
        <begin position="78"/>
        <end position="101"/>
    </location>
</feature>
<evidence type="ECO:0000256" key="1">
    <source>
        <dbReference type="ARBA" id="ARBA00004141"/>
    </source>
</evidence>
<feature type="transmembrane region" description="Helical" evidence="6">
    <location>
        <begin position="303"/>
        <end position="324"/>
    </location>
</feature>
<evidence type="ECO:0000256" key="5">
    <source>
        <dbReference type="ARBA" id="ARBA00023136"/>
    </source>
</evidence>